<evidence type="ECO:0000313" key="2">
    <source>
        <dbReference type="EMBL" id="GAA5510017.1"/>
    </source>
</evidence>
<evidence type="ECO:0008006" key="4">
    <source>
        <dbReference type="Google" id="ProtNLM"/>
    </source>
</evidence>
<evidence type="ECO:0000256" key="1">
    <source>
        <dbReference type="SAM" id="MobiDB-lite"/>
    </source>
</evidence>
<dbReference type="EMBL" id="BAABRO010000018">
    <property type="protein sequence ID" value="GAA5510017.1"/>
    <property type="molecule type" value="Genomic_DNA"/>
</dbReference>
<evidence type="ECO:0000313" key="3">
    <source>
        <dbReference type="Proteomes" id="UP001416858"/>
    </source>
</evidence>
<proteinExistence type="predicted"/>
<dbReference type="InterPro" id="IPR036390">
    <property type="entry name" value="WH_DNA-bd_sf"/>
</dbReference>
<sequence>MQRPDQQFRDQPTLFGPTVDVIDYGKRNRDETYRDDSSRRPSQRGLVLARIANHGGDGVTREQLAEEMSLPLASVCGRVRELKDCGEVVDTPNRRVTRSGKYAAVVVCREFIHSANKSSANCSASRSTGRPSDRPTGRRPSIDTMTDVMPDQVTCPQTPCDQHGEIIQAGRRYIITRGKRTARVQVIEDIDTGELLYVCGHDRPCPVSETDPRATWDWIDGDAEDANG</sequence>
<name>A0ABP9VY06_9BACT</name>
<protein>
    <recommendedName>
        <fullName evidence="4">MarR family protein</fullName>
    </recommendedName>
</protein>
<comment type="caution">
    <text evidence="2">The sequence shown here is derived from an EMBL/GenBank/DDBJ whole genome shotgun (WGS) entry which is preliminary data.</text>
</comment>
<accession>A0ABP9VY06</accession>
<keyword evidence="3" id="KW-1185">Reference proteome</keyword>
<feature type="region of interest" description="Disordered" evidence="1">
    <location>
        <begin position="119"/>
        <end position="149"/>
    </location>
</feature>
<organism evidence="2 3">
    <name type="scientific">Novipirellula caenicola</name>
    <dbReference type="NCBI Taxonomy" id="1536901"/>
    <lineage>
        <taxon>Bacteria</taxon>
        <taxon>Pseudomonadati</taxon>
        <taxon>Planctomycetota</taxon>
        <taxon>Planctomycetia</taxon>
        <taxon>Pirellulales</taxon>
        <taxon>Pirellulaceae</taxon>
        <taxon>Novipirellula</taxon>
    </lineage>
</organism>
<dbReference type="RefSeq" id="WP_345687587.1">
    <property type="nucleotide sequence ID" value="NZ_BAABRO010000018.1"/>
</dbReference>
<dbReference type="SUPFAM" id="SSF46785">
    <property type="entry name" value="Winged helix' DNA-binding domain"/>
    <property type="match status" value="1"/>
</dbReference>
<gene>
    <name evidence="2" type="ORF">Rcae01_05523</name>
</gene>
<reference evidence="2 3" key="1">
    <citation type="submission" date="2024-02" db="EMBL/GenBank/DDBJ databases">
        <title>Rhodopirellula caenicola NBRC 110016.</title>
        <authorList>
            <person name="Ichikawa N."/>
            <person name="Katano-Makiyama Y."/>
            <person name="Hidaka K."/>
        </authorList>
    </citation>
    <scope>NUCLEOTIDE SEQUENCE [LARGE SCALE GENOMIC DNA]</scope>
    <source>
        <strain evidence="2 3">NBRC 110016</strain>
    </source>
</reference>
<dbReference type="Proteomes" id="UP001416858">
    <property type="component" value="Unassembled WGS sequence"/>
</dbReference>